<evidence type="ECO:0000256" key="4">
    <source>
        <dbReference type="ARBA" id="ARBA00022840"/>
    </source>
</evidence>
<dbReference type="InterPro" id="IPR027417">
    <property type="entry name" value="P-loop_NTPase"/>
</dbReference>
<organism evidence="8 9">
    <name type="scientific">Caldanaerobacter subterraneus subsp. yonseiensis KB-1</name>
    <dbReference type="NCBI Taxonomy" id="1388761"/>
    <lineage>
        <taxon>Bacteria</taxon>
        <taxon>Bacillati</taxon>
        <taxon>Bacillota</taxon>
        <taxon>Clostridia</taxon>
        <taxon>Thermoanaerobacterales</taxon>
        <taxon>Thermoanaerobacteraceae</taxon>
        <taxon>Caldanaerobacter</taxon>
    </lineage>
</organism>
<proteinExistence type="predicted"/>
<accession>U5CQ91</accession>
<evidence type="ECO:0000259" key="7">
    <source>
        <dbReference type="SMART" id="SM00490"/>
    </source>
</evidence>
<gene>
    <name evidence="8" type="ORF">O163_06715</name>
</gene>
<dbReference type="SUPFAM" id="SSF52540">
    <property type="entry name" value="P-loop containing nucleoside triphosphate hydrolases"/>
    <property type="match status" value="1"/>
</dbReference>
<feature type="domain" description="Helicase C-terminal" evidence="7">
    <location>
        <begin position="60"/>
        <end position="146"/>
    </location>
</feature>
<dbReference type="InterPro" id="IPR050547">
    <property type="entry name" value="DEAD_box_RNA_helicases"/>
</dbReference>
<dbReference type="AlphaFoldDB" id="U5CQ91"/>
<dbReference type="NCBIfam" id="TIGR01587">
    <property type="entry name" value="cas3_core"/>
    <property type="match status" value="1"/>
</dbReference>
<keyword evidence="1" id="KW-0547">Nucleotide-binding</keyword>
<dbReference type="PANTHER" id="PTHR47963">
    <property type="entry name" value="DEAD-BOX ATP-DEPENDENT RNA HELICASE 47, MITOCHONDRIAL"/>
    <property type="match status" value="1"/>
</dbReference>
<dbReference type="GO" id="GO:0016787">
    <property type="term" value="F:hydrolase activity"/>
    <property type="evidence" value="ECO:0007669"/>
    <property type="project" value="UniProtKB-KW"/>
</dbReference>
<keyword evidence="4" id="KW-0067">ATP-binding</keyword>
<dbReference type="GO" id="GO:0003723">
    <property type="term" value="F:RNA binding"/>
    <property type="evidence" value="ECO:0007669"/>
    <property type="project" value="TreeGrafter"/>
</dbReference>
<comment type="caution">
    <text evidence="8">The sequence shown here is derived from an EMBL/GenBank/DDBJ whole genome shotgun (WGS) entry which is preliminary data.</text>
</comment>
<dbReference type="PATRIC" id="fig|1388761.3.peg.1350"/>
<dbReference type="GO" id="GO:0051607">
    <property type="term" value="P:defense response to virus"/>
    <property type="evidence" value="ECO:0007669"/>
    <property type="project" value="UniProtKB-KW"/>
</dbReference>
<evidence type="ECO:0000313" key="9">
    <source>
        <dbReference type="Proteomes" id="UP000016856"/>
    </source>
</evidence>
<evidence type="ECO:0000313" key="8">
    <source>
        <dbReference type="EMBL" id="ERM92163.1"/>
    </source>
</evidence>
<name>U5CQ91_CALSX</name>
<keyword evidence="3" id="KW-0347">Helicase</keyword>
<dbReference type="PANTHER" id="PTHR47963:SF9">
    <property type="entry name" value="CRISPR-ASSOCIATED ENDONUCLEASE_HELICASE CAS3"/>
    <property type="match status" value="1"/>
</dbReference>
<evidence type="ECO:0000256" key="2">
    <source>
        <dbReference type="ARBA" id="ARBA00022801"/>
    </source>
</evidence>
<sequence length="281" mass="32426">MQLEGAVNGDGKFKWFEKDEESLAKFVKDKWCDWKSLGVDGPQKIIVFVNTVDRAIKVYDVLKRIFQNQSRPWLLLAHSRFTRDDRRKVENKIYEFFGKQANPEPAILVTTQVAEAGLNISAPLIITDLCPMDSLIQRAGRCQRFKPDTSQGFKGKVIVVKPAGDKWYVPYSDMVRLVEVSRGKKGKEKRNTSERLPAIELTQIVLETKAGNQGLLLNWKEEQELIERTLDRLYRTYLSGTTDVEFSKGEEPYNSVFEKHKPKKHEPGEVEEELETEMEEE</sequence>
<keyword evidence="2" id="KW-0378">Hydrolase</keyword>
<feature type="compositionally biased region" description="Acidic residues" evidence="6">
    <location>
        <begin position="269"/>
        <end position="281"/>
    </location>
</feature>
<keyword evidence="5" id="KW-0051">Antiviral defense</keyword>
<dbReference type="InterPro" id="IPR006474">
    <property type="entry name" value="Helicase_Cas3_CRISPR-ass_core"/>
</dbReference>
<dbReference type="RefSeq" id="WP_022587851.1">
    <property type="nucleotide sequence ID" value="NZ_AXDC01000014.1"/>
</dbReference>
<evidence type="ECO:0000256" key="6">
    <source>
        <dbReference type="SAM" id="MobiDB-lite"/>
    </source>
</evidence>
<feature type="region of interest" description="Disordered" evidence="6">
    <location>
        <begin position="249"/>
        <end position="281"/>
    </location>
</feature>
<dbReference type="Pfam" id="PF22590">
    <property type="entry name" value="Cas3-like_C_2"/>
    <property type="match status" value="1"/>
</dbReference>
<dbReference type="Proteomes" id="UP000016856">
    <property type="component" value="Unassembled WGS sequence"/>
</dbReference>
<dbReference type="EMBL" id="AXDC01000014">
    <property type="protein sequence ID" value="ERM92163.1"/>
    <property type="molecule type" value="Genomic_DNA"/>
</dbReference>
<reference evidence="8 9" key="1">
    <citation type="journal article" date="2013" name="Genome Announc.">
        <title>Draft Genome Sequence of an Anaerobic and Extremophilic Bacterium, Caldanaerobacter yonseiensis, Isolated from a Geothermal Hot Stream.</title>
        <authorList>
            <person name="Lee S.J."/>
            <person name="Lee Y.J."/>
            <person name="Park G.S."/>
            <person name="Kim B.C."/>
            <person name="Lee S.J."/>
            <person name="Shin J.H."/>
            <person name="Lee D.W."/>
        </authorList>
    </citation>
    <scope>NUCLEOTIDE SEQUENCE [LARGE SCALE GENOMIC DNA]</scope>
    <source>
        <strain evidence="8 9">KB-1</strain>
    </source>
</reference>
<dbReference type="InterPro" id="IPR001650">
    <property type="entry name" value="Helicase_C-like"/>
</dbReference>
<dbReference type="GO" id="GO:0003724">
    <property type="term" value="F:RNA helicase activity"/>
    <property type="evidence" value="ECO:0007669"/>
    <property type="project" value="TreeGrafter"/>
</dbReference>
<dbReference type="SMART" id="SM00490">
    <property type="entry name" value="HELICc"/>
    <property type="match status" value="1"/>
</dbReference>
<dbReference type="GO" id="GO:0005524">
    <property type="term" value="F:ATP binding"/>
    <property type="evidence" value="ECO:0007669"/>
    <property type="project" value="UniProtKB-KW"/>
</dbReference>
<protein>
    <recommendedName>
        <fullName evidence="7">Helicase C-terminal domain-containing protein</fullName>
    </recommendedName>
</protein>
<evidence type="ECO:0000256" key="3">
    <source>
        <dbReference type="ARBA" id="ARBA00022806"/>
    </source>
</evidence>
<dbReference type="Gene3D" id="3.40.50.300">
    <property type="entry name" value="P-loop containing nucleotide triphosphate hydrolases"/>
    <property type="match status" value="1"/>
</dbReference>
<evidence type="ECO:0000256" key="1">
    <source>
        <dbReference type="ARBA" id="ARBA00022741"/>
    </source>
</evidence>
<evidence type="ECO:0000256" key="5">
    <source>
        <dbReference type="ARBA" id="ARBA00023118"/>
    </source>
</evidence>
<dbReference type="InterPro" id="IPR054712">
    <property type="entry name" value="Cas3-like_dom"/>
</dbReference>